<evidence type="ECO:0000256" key="4">
    <source>
        <dbReference type="ARBA" id="ARBA00022723"/>
    </source>
</evidence>
<dbReference type="GO" id="GO:0016887">
    <property type="term" value="F:ATP hydrolysis activity"/>
    <property type="evidence" value="ECO:0007669"/>
    <property type="project" value="InterPro"/>
</dbReference>
<sequence>MDENIKDDLVELRVSGMTCNNCAASLNRYLERKGLEGVYVNFQTEEVRYHQGQASIGLEEVKKGIHKLGFTVEEDAPGQQGPWWTLERKLFISAVFTVPLLLQHLLMMAGVEVPFLEDYWVQMGVALPVYLIGFFHFGRSALSSLKGGVPNMDVLIFVGSTAAFGYSLTGTILGEANYIFYETSATIITLVLVGNWLEKRAVQQTTTAIGELAKLQVETARKLMPSGTVVTLKRDEVRVGDILLVNEGDKVPLDGVILEGQAAIDESMLTGESLPVEKAAGDRVIGASLVASGNLKVEVSATGRDTVLEQMIELVKTAQQDKPDLQRLADRISAVFVPVVLGIALLTLLLGHFAFGLAFGKALMNAIAVLVISCPCAMGLATPTAVMVGVGRLARNGILVKGGATLELFDRVEAIVFDKTGTLTTGQFKIKEITYPTGESAKANALIYQMERHSSHPVAQSLVAEIGPRLNGVKAELHNVREQKGLGMWAESPEGKVYQLGSARLLEQAGLSPVPGNLFLLEGQVLLAVITLADDIRPGAKGLVDYLKAQGKEPVVLSGDQEAKVAEVAGELGISTYYGAQLPAQKLERVGALAAAKPTAMVGDGINDAPALAKATVGISLSNASQAAIHSAQVILLNGQLPYLERAFRISRQTVKTIRENLFWAFAYNVVAIPIAAMGYLNPMWGALFMAFSDVIVIGNSIRLKYKRIGGAK</sequence>
<evidence type="ECO:0000256" key="10">
    <source>
        <dbReference type="RuleBase" id="RU362081"/>
    </source>
</evidence>
<dbReference type="AlphaFoldDB" id="A0A5C6RS92"/>
<feature type="transmembrane region" description="Helical" evidence="10">
    <location>
        <begin position="154"/>
        <end position="173"/>
    </location>
</feature>
<dbReference type="Gene3D" id="3.40.1110.10">
    <property type="entry name" value="Calcium-transporting ATPase, cytoplasmic domain N"/>
    <property type="match status" value="1"/>
</dbReference>
<keyword evidence="6 10" id="KW-0067">ATP-binding</keyword>
<dbReference type="InterPro" id="IPR008250">
    <property type="entry name" value="ATPase_P-typ_transduc_dom_A_sf"/>
</dbReference>
<evidence type="ECO:0000256" key="8">
    <source>
        <dbReference type="ARBA" id="ARBA00022989"/>
    </source>
</evidence>
<dbReference type="GO" id="GO:0012505">
    <property type="term" value="C:endomembrane system"/>
    <property type="evidence" value="ECO:0007669"/>
    <property type="project" value="UniProtKB-SubCell"/>
</dbReference>
<proteinExistence type="inferred from homology"/>
<feature type="transmembrane region" description="Helical" evidence="10">
    <location>
        <begin position="687"/>
        <end position="706"/>
    </location>
</feature>
<dbReference type="PROSITE" id="PS01047">
    <property type="entry name" value="HMA_1"/>
    <property type="match status" value="1"/>
</dbReference>
<dbReference type="PANTHER" id="PTHR43520">
    <property type="entry name" value="ATP7, ISOFORM B"/>
    <property type="match status" value="1"/>
</dbReference>
<dbReference type="OrthoDB" id="614385at2"/>
<keyword evidence="4 10" id="KW-0479">Metal-binding</keyword>
<dbReference type="RefSeq" id="WP_147166676.1">
    <property type="nucleotide sequence ID" value="NZ_VOOR01000010.1"/>
</dbReference>
<dbReference type="GO" id="GO:0043682">
    <property type="term" value="F:P-type divalent copper transporter activity"/>
    <property type="evidence" value="ECO:0007669"/>
    <property type="project" value="TreeGrafter"/>
</dbReference>
<dbReference type="PANTHER" id="PTHR43520:SF8">
    <property type="entry name" value="P-TYPE CU(+) TRANSPORTER"/>
    <property type="match status" value="1"/>
</dbReference>
<feature type="domain" description="P-type ATPase A" evidence="11">
    <location>
        <begin position="215"/>
        <end position="316"/>
    </location>
</feature>
<evidence type="ECO:0000256" key="9">
    <source>
        <dbReference type="ARBA" id="ARBA00023136"/>
    </source>
</evidence>
<feature type="transmembrane region" description="Helical" evidence="10">
    <location>
        <begin position="179"/>
        <end position="197"/>
    </location>
</feature>
<dbReference type="InterPro" id="IPR023298">
    <property type="entry name" value="ATPase_P-typ_TM_dom_sf"/>
</dbReference>
<evidence type="ECO:0000259" key="11">
    <source>
        <dbReference type="Pfam" id="PF00122"/>
    </source>
</evidence>
<keyword evidence="3 10" id="KW-0812">Transmembrane</keyword>
<dbReference type="Proteomes" id="UP000321580">
    <property type="component" value="Unassembled WGS sequence"/>
</dbReference>
<evidence type="ECO:0000256" key="3">
    <source>
        <dbReference type="ARBA" id="ARBA00022692"/>
    </source>
</evidence>
<organism evidence="13 14">
    <name type="scientific">Phaeodactylibacter luteus</name>
    <dbReference type="NCBI Taxonomy" id="1564516"/>
    <lineage>
        <taxon>Bacteria</taxon>
        <taxon>Pseudomonadati</taxon>
        <taxon>Bacteroidota</taxon>
        <taxon>Saprospiria</taxon>
        <taxon>Saprospirales</taxon>
        <taxon>Haliscomenobacteraceae</taxon>
        <taxon>Phaeodactylibacter</taxon>
    </lineage>
</organism>
<feature type="domain" description="HMA" evidence="12">
    <location>
        <begin position="12"/>
        <end position="70"/>
    </location>
</feature>
<evidence type="ECO:0000313" key="14">
    <source>
        <dbReference type="Proteomes" id="UP000321580"/>
    </source>
</evidence>
<dbReference type="SUPFAM" id="SSF81665">
    <property type="entry name" value="Calcium ATPase, transmembrane domain M"/>
    <property type="match status" value="1"/>
</dbReference>
<dbReference type="InterPro" id="IPR017969">
    <property type="entry name" value="Heavy-metal-associated_CS"/>
</dbReference>
<dbReference type="SUPFAM" id="SSF56784">
    <property type="entry name" value="HAD-like"/>
    <property type="match status" value="1"/>
</dbReference>
<feature type="transmembrane region" description="Helical" evidence="10">
    <location>
        <begin position="662"/>
        <end position="681"/>
    </location>
</feature>
<keyword evidence="5 10" id="KW-0547">Nucleotide-binding</keyword>
<dbReference type="CDD" id="cd00371">
    <property type="entry name" value="HMA"/>
    <property type="match status" value="1"/>
</dbReference>
<feature type="transmembrane region" description="Helical" evidence="10">
    <location>
        <begin position="367"/>
        <end position="391"/>
    </location>
</feature>
<dbReference type="Gene3D" id="3.30.70.100">
    <property type="match status" value="1"/>
</dbReference>
<dbReference type="FunFam" id="2.70.150.10:FF:000002">
    <property type="entry name" value="Copper-transporting ATPase 1, putative"/>
    <property type="match status" value="1"/>
</dbReference>
<dbReference type="NCBIfam" id="TIGR01494">
    <property type="entry name" value="ATPase_P-type"/>
    <property type="match status" value="1"/>
</dbReference>
<dbReference type="Pfam" id="PF00403">
    <property type="entry name" value="HMA"/>
    <property type="match status" value="1"/>
</dbReference>
<comment type="caution">
    <text evidence="13">The sequence shown here is derived from an EMBL/GenBank/DDBJ whole genome shotgun (WGS) entry which is preliminary data.</text>
</comment>
<dbReference type="InterPro" id="IPR036163">
    <property type="entry name" value="HMA_dom_sf"/>
</dbReference>
<keyword evidence="14" id="KW-1185">Reference proteome</keyword>
<feature type="transmembrane region" description="Helical" evidence="10">
    <location>
        <begin position="119"/>
        <end position="142"/>
    </location>
</feature>
<dbReference type="InterPro" id="IPR027256">
    <property type="entry name" value="P-typ_ATPase_IB"/>
</dbReference>
<reference evidence="13 14" key="1">
    <citation type="submission" date="2019-08" db="EMBL/GenBank/DDBJ databases">
        <title>Genome of Phaeodactylibacter luteus.</title>
        <authorList>
            <person name="Bowman J.P."/>
        </authorList>
    </citation>
    <scope>NUCLEOTIDE SEQUENCE [LARGE SCALE GENOMIC DNA]</scope>
    <source>
        <strain evidence="13 14">KCTC 42180</strain>
    </source>
</reference>
<comment type="similarity">
    <text evidence="2 10">Belongs to the cation transport ATPase (P-type) (TC 3.A.3) family. Type IB subfamily.</text>
</comment>
<dbReference type="InterPro" id="IPR023214">
    <property type="entry name" value="HAD_sf"/>
</dbReference>
<evidence type="ECO:0000313" key="13">
    <source>
        <dbReference type="EMBL" id="TXB64909.1"/>
    </source>
</evidence>
<name>A0A5C6RS92_9BACT</name>
<dbReference type="Pfam" id="PF00122">
    <property type="entry name" value="E1-E2_ATPase"/>
    <property type="match status" value="1"/>
</dbReference>
<dbReference type="NCBIfam" id="TIGR01511">
    <property type="entry name" value="ATPase-IB1_Cu"/>
    <property type="match status" value="1"/>
</dbReference>
<keyword evidence="7" id="KW-1278">Translocase</keyword>
<keyword evidence="8 10" id="KW-1133">Transmembrane helix</keyword>
<keyword evidence="10" id="KW-1003">Cell membrane</keyword>
<evidence type="ECO:0000256" key="1">
    <source>
        <dbReference type="ARBA" id="ARBA00004127"/>
    </source>
</evidence>
<dbReference type="PRINTS" id="PR00119">
    <property type="entry name" value="CATATPASE"/>
</dbReference>
<dbReference type="Gene3D" id="3.40.50.1000">
    <property type="entry name" value="HAD superfamily/HAD-like"/>
    <property type="match status" value="1"/>
</dbReference>
<dbReference type="GO" id="GO:0005524">
    <property type="term" value="F:ATP binding"/>
    <property type="evidence" value="ECO:0007669"/>
    <property type="project" value="UniProtKB-UniRule"/>
</dbReference>
<evidence type="ECO:0000256" key="7">
    <source>
        <dbReference type="ARBA" id="ARBA00022967"/>
    </source>
</evidence>
<accession>A0A5C6RS92</accession>
<evidence type="ECO:0000256" key="5">
    <source>
        <dbReference type="ARBA" id="ARBA00022741"/>
    </source>
</evidence>
<dbReference type="InterPro" id="IPR001757">
    <property type="entry name" value="P_typ_ATPase"/>
</dbReference>
<protein>
    <submittedName>
        <fullName evidence="13">Cation-translocating P-type ATPase</fullName>
    </submittedName>
</protein>
<keyword evidence="9 10" id="KW-0472">Membrane</keyword>
<dbReference type="PROSITE" id="PS00154">
    <property type="entry name" value="ATPASE_E1_E2"/>
    <property type="match status" value="1"/>
</dbReference>
<dbReference type="Pfam" id="PF00702">
    <property type="entry name" value="Hydrolase"/>
    <property type="match status" value="1"/>
</dbReference>
<gene>
    <name evidence="13" type="ORF">FRY97_06705</name>
</gene>
<dbReference type="SUPFAM" id="SSF55008">
    <property type="entry name" value="HMA, heavy metal-associated domain"/>
    <property type="match status" value="1"/>
</dbReference>
<dbReference type="InterPro" id="IPR023299">
    <property type="entry name" value="ATPase_P-typ_cyto_dom_N"/>
</dbReference>
<evidence type="ECO:0000256" key="6">
    <source>
        <dbReference type="ARBA" id="ARBA00022840"/>
    </source>
</evidence>
<dbReference type="InterPro" id="IPR036412">
    <property type="entry name" value="HAD-like_sf"/>
</dbReference>
<feature type="transmembrane region" description="Helical" evidence="10">
    <location>
        <begin position="332"/>
        <end position="355"/>
    </location>
</feature>
<dbReference type="Gene3D" id="2.70.150.10">
    <property type="entry name" value="Calcium-transporting ATPase, cytoplasmic transduction domain A"/>
    <property type="match status" value="1"/>
</dbReference>
<comment type="subcellular location">
    <subcellularLocation>
        <location evidence="10">Cell membrane</location>
    </subcellularLocation>
    <subcellularLocation>
        <location evidence="1">Endomembrane system</location>
        <topology evidence="1">Multi-pass membrane protein</topology>
    </subcellularLocation>
</comment>
<dbReference type="InterPro" id="IPR018303">
    <property type="entry name" value="ATPase_P-typ_P_site"/>
</dbReference>
<evidence type="ECO:0000256" key="2">
    <source>
        <dbReference type="ARBA" id="ARBA00006024"/>
    </source>
</evidence>
<feature type="transmembrane region" description="Helical" evidence="10">
    <location>
        <begin position="90"/>
        <end position="107"/>
    </location>
</feature>
<dbReference type="NCBIfam" id="TIGR01525">
    <property type="entry name" value="ATPase-IB_hvy"/>
    <property type="match status" value="1"/>
</dbReference>
<dbReference type="InterPro" id="IPR059000">
    <property type="entry name" value="ATPase_P-type_domA"/>
</dbReference>
<dbReference type="GO" id="GO:0005507">
    <property type="term" value="F:copper ion binding"/>
    <property type="evidence" value="ECO:0007669"/>
    <property type="project" value="TreeGrafter"/>
</dbReference>
<evidence type="ECO:0000259" key="12">
    <source>
        <dbReference type="Pfam" id="PF00403"/>
    </source>
</evidence>
<dbReference type="EMBL" id="VOOR01000010">
    <property type="protein sequence ID" value="TXB64909.1"/>
    <property type="molecule type" value="Genomic_DNA"/>
</dbReference>
<dbReference type="SUPFAM" id="SSF81653">
    <property type="entry name" value="Calcium ATPase, transduction domain A"/>
    <property type="match status" value="1"/>
</dbReference>
<dbReference type="GO" id="GO:0005886">
    <property type="term" value="C:plasma membrane"/>
    <property type="evidence" value="ECO:0007669"/>
    <property type="project" value="UniProtKB-SubCell"/>
</dbReference>
<dbReference type="GO" id="GO:0055070">
    <property type="term" value="P:copper ion homeostasis"/>
    <property type="evidence" value="ECO:0007669"/>
    <property type="project" value="TreeGrafter"/>
</dbReference>
<dbReference type="InterPro" id="IPR006121">
    <property type="entry name" value="HMA_dom"/>
</dbReference>